<dbReference type="EMBL" id="LR797382">
    <property type="protein sequence ID" value="CAB4212291.1"/>
    <property type="molecule type" value="Genomic_DNA"/>
</dbReference>
<reference evidence="3" key="1">
    <citation type="submission" date="2020-05" db="EMBL/GenBank/DDBJ databases">
        <authorList>
            <person name="Chiriac C."/>
            <person name="Salcher M."/>
            <person name="Ghai R."/>
            <person name="Kavagutti S V."/>
        </authorList>
    </citation>
    <scope>NUCLEOTIDE SEQUENCE</scope>
</reference>
<dbReference type="EMBL" id="LR798383">
    <property type="protein sequence ID" value="CAB5228147.1"/>
    <property type="molecule type" value="Genomic_DNA"/>
</dbReference>
<evidence type="ECO:0000313" key="2">
    <source>
        <dbReference type="EMBL" id="CAB4212291.1"/>
    </source>
</evidence>
<protein>
    <submittedName>
        <fullName evidence="3">Uncharacterized protein</fullName>
    </submittedName>
</protein>
<keyword evidence="1" id="KW-0472">Membrane</keyword>
<feature type="transmembrane region" description="Helical" evidence="1">
    <location>
        <begin position="54"/>
        <end position="73"/>
    </location>
</feature>
<organism evidence="3">
    <name type="scientific">uncultured Caudovirales phage</name>
    <dbReference type="NCBI Taxonomy" id="2100421"/>
    <lineage>
        <taxon>Viruses</taxon>
        <taxon>Duplodnaviria</taxon>
        <taxon>Heunggongvirae</taxon>
        <taxon>Uroviricota</taxon>
        <taxon>Caudoviricetes</taxon>
        <taxon>Peduoviridae</taxon>
        <taxon>Maltschvirus</taxon>
        <taxon>Maltschvirus maltsch</taxon>
    </lineage>
</organism>
<feature type="transmembrane region" description="Helical" evidence="1">
    <location>
        <begin position="20"/>
        <end position="42"/>
    </location>
</feature>
<accession>A0A6J7XDR9</accession>
<dbReference type="Pfam" id="PF23858">
    <property type="entry name" value="DUF7220"/>
    <property type="match status" value="1"/>
</dbReference>
<gene>
    <name evidence="2" type="ORF">UFOVP1437_23</name>
    <name evidence="3" type="ORF">UFOVP1531_41</name>
</gene>
<sequence>MFKFIKKIKRYKREVIGESLWNTAIGFVLGYSATLIVGPYIIGSSISHEASILWTLFMTVVSVLRGYGVRLYFSRKRHIRELRKEVFQLKKRLKNKKEQ</sequence>
<name>A0A6J7XDR9_9CAUD</name>
<proteinExistence type="predicted"/>
<dbReference type="InterPro" id="IPR055644">
    <property type="entry name" value="DUF7220"/>
</dbReference>
<evidence type="ECO:0000313" key="3">
    <source>
        <dbReference type="EMBL" id="CAB5228147.1"/>
    </source>
</evidence>
<evidence type="ECO:0000256" key="1">
    <source>
        <dbReference type="SAM" id="Phobius"/>
    </source>
</evidence>
<keyword evidence="1" id="KW-0812">Transmembrane</keyword>
<keyword evidence="1" id="KW-1133">Transmembrane helix</keyword>